<evidence type="ECO:0000256" key="2">
    <source>
        <dbReference type="ARBA" id="ARBA00035112"/>
    </source>
</evidence>
<dbReference type="EMBL" id="MSFK01000065">
    <property type="protein sequence ID" value="PWY64971.1"/>
    <property type="molecule type" value="Genomic_DNA"/>
</dbReference>
<dbReference type="OrthoDB" id="3687641at2759"/>
<dbReference type="InterPro" id="IPR021765">
    <property type="entry name" value="UstYa-like"/>
</dbReference>
<comment type="similarity">
    <text evidence="2">Belongs to the ustYa family.</text>
</comment>
<dbReference type="GO" id="GO:0043386">
    <property type="term" value="P:mycotoxin biosynthetic process"/>
    <property type="evidence" value="ECO:0007669"/>
    <property type="project" value="InterPro"/>
</dbReference>
<evidence type="ECO:0000256" key="3">
    <source>
        <dbReference type="SAM" id="MobiDB-lite"/>
    </source>
</evidence>
<sequence>MGDGNTSSSRKYNMDTESQPFLPPAEDDKVQGDIWYRFKSGFKPSSSNWMLWVGTSIFINALALMSIAAWVTHRPVRSCSASRAEELRGLERHYIPTRFTDYTQTAYFQDPGPTTDAAWEELLGGMFIRVTTEELQVTNQTSITLDGDDSHLAWLGVYHDLHCINTLRRWMHRDYYHPNLTAAELDKLQSHTSHCLDVLRQAIQCHADAYLMTFRWLETEQKPVFSPKVPMRTCVDFDLLQQSLEPRSVDPEEIQGLQNPLMGTDM</sequence>
<organism evidence="5 6">
    <name type="scientific">Aspergillus sclerotioniger CBS 115572</name>
    <dbReference type="NCBI Taxonomy" id="1450535"/>
    <lineage>
        <taxon>Eukaryota</taxon>
        <taxon>Fungi</taxon>
        <taxon>Dikarya</taxon>
        <taxon>Ascomycota</taxon>
        <taxon>Pezizomycotina</taxon>
        <taxon>Eurotiomycetes</taxon>
        <taxon>Eurotiomycetidae</taxon>
        <taxon>Eurotiales</taxon>
        <taxon>Aspergillaceae</taxon>
        <taxon>Aspergillus</taxon>
        <taxon>Aspergillus subgen. Circumdati</taxon>
    </lineage>
</organism>
<comment type="caution">
    <text evidence="5">The sequence shown here is derived from an EMBL/GenBank/DDBJ whole genome shotgun (WGS) entry which is preliminary data.</text>
</comment>
<dbReference type="RefSeq" id="XP_025461346.1">
    <property type="nucleotide sequence ID" value="XM_025607136.1"/>
</dbReference>
<evidence type="ECO:0000256" key="4">
    <source>
        <dbReference type="SAM" id="Phobius"/>
    </source>
</evidence>
<protein>
    <recommendedName>
        <fullName evidence="7">Tat pathway signal sequence</fullName>
    </recommendedName>
</protein>
<comment type="pathway">
    <text evidence="1">Mycotoxin biosynthesis.</text>
</comment>
<gene>
    <name evidence="5" type="ORF">BO94DRAFT_356730</name>
</gene>
<dbReference type="PANTHER" id="PTHR33365">
    <property type="entry name" value="YALI0B05434P"/>
    <property type="match status" value="1"/>
</dbReference>
<feature type="transmembrane region" description="Helical" evidence="4">
    <location>
        <begin position="49"/>
        <end position="71"/>
    </location>
</feature>
<evidence type="ECO:0008006" key="7">
    <source>
        <dbReference type="Google" id="ProtNLM"/>
    </source>
</evidence>
<reference evidence="5 6" key="1">
    <citation type="submission" date="2016-12" db="EMBL/GenBank/DDBJ databases">
        <title>The genomes of Aspergillus section Nigri reveals drivers in fungal speciation.</title>
        <authorList>
            <consortium name="DOE Joint Genome Institute"/>
            <person name="Vesth T.C."/>
            <person name="Nybo J."/>
            <person name="Theobald S."/>
            <person name="Brandl J."/>
            <person name="Frisvad J.C."/>
            <person name="Nielsen K.F."/>
            <person name="Lyhne E.K."/>
            <person name="Kogle M.E."/>
            <person name="Kuo A."/>
            <person name="Riley R."/>
            <person name="Clum A."/>
            <person name="Nolan M."/>
            <person name="Lipzen A."/>
            <person name="Salamov A."/>
            <person name="Henrissat B."/>
            <person name="Wiebenga A."/>
            <person name="De Vries R.P."/>
            <person name="Grigoriev I.V."/>
            <person name="Mortensen U.H."/>
            <person name="Andersen M.R."/>
            <person name="Baker S.E."/>
        </authorList>
    </citation>
    <scope>NUCLEOTIDE SEQUENCE [LARGE SCALE GENOMIC DNA]</scope>
    <source>
        <strain evidence="5 6">CBS 115572</strain>
    </source>
</reference>
<name>A0A317UU18_9EURO</name>
<keyword evidence="6" id="KW-1185">Reference proteome</keyword>
<feature type="compositionally biased region" description="Polar residues" evidence="3">
    <location>
        <begin position="1"/>
        <end position="19"/>
    </location>
</feature>
<dbReference type="STRING" id="1450535.A0A317UU18"/>
<dbReference type="PANTHER" id="PTHR33365:SF4">
    <property type="entry name" value="CYCLOCHLOROTINE BIOSYNTHESIS PROTEIN O"/>
    <property type="match status" value="1"/>
</dbReference>
<dbReference type="Pfam" id="PF11807">
    <property type="entry name" value="UstYa"/>
    <property type="match status" value="1"/>
</dbReference>
<dbReference type="GeneID" id="37109279"/>
<keyword evidence="4" id="KW-0812">Transmembrane</keyword>
<evidence type="ECO:0000313" key="5">
    <source>
        <dbReference type="EMBL" id="PWY64971.1"/>
    </source>
</evidence>
<accession>A0A317UU18</accession>
<dbReference type="Proteomes" id="UP000246702">
    <property type="component" value="Unassembled WGS sequence"/>
</dbReference>
<feature type="region of interest" description="Disordered" evidence="3">
    <location>
        <begin position="1"/>
        <end position="26"/>
    </location>
</feature>
<evidence type="ECO:0000313" key="6">
    <source>
        <dbReference type="Proteomes" id="UP000246702"/>
    </source>
</evidence>
<keyword evidence="4" id="KW-1133">Transmembrane helix</keyword>
<keyword evidence="4" id="KW-0472">Membrane</keyword>
<evidence type="ECO:0000256" key="1">
    <source>
        <dbReference type="ARBA" id="ARBA00004685"/>
    </source>
</evidence>
<proteinExistence type="inferred from homology"/>
<dbReference type="AlphaFoldDB" id="A0A317UU18"/>